<dbReference type="AlphaFoldDB" id="A0A0E9VV00"/>
<feature type="transmembrane region" description="Helical" evidence="1">
    <location>
        <begin position="21"/>
        <end position="41"/>
    </location>
</feature>
<accession>A0A0E9VV00</accession>
<organism evidence="2">
    <name type="scientific">Anguilla anguilla</name>
    <name type="common">European freshwater eel</name>
    <name type="synonym">Muraena anguilla</name>
    <dbReference type="NCBI Taxonomy" id="7936"/>
    <lineage>
        <taxon>Eukaryota</taxon>
        <taxon>Metazoa</taxon>
        <taxon>Chordata</taxon>
        <taxon>Craniata</taxon>
        <taxon>Vertebrata</taxon>
        <taxon>Euteleostomi</taxon>
        <taxon>Actinopterygii</taxon>
        <taxon>Neopterygii</taxon>
        <taxon>Teleostei</taxon>
        <taxon>Anguilliformes</taxon>
        <taxon>Anguillidae</taxon>
        <taxon>Anguilla</taxon>
    </lineage>
</organism>
<keyword evidence="1" id="KW-1133">Transmembrane helix</keyword>
<name>A0A0E9VV00_ANGAN</name>
<evidence type="ECO:0000256" key="1">
    <source>
        <dbReference type="SAM" id="Phobius"/>
    </source>
</evidence>
<dbReference type="EMBL" id="GBXM01026588">
    <property type="protein sequence ID" value="JAH81989.1"/>
    <property type="molecule type" value="Transcribed_RNA"/>
</dbReference>
<proteinExistence type="predicted"/>
<protein>
    <submittedName>
        <fullName evidence="2">Uncharacterized protein</fullName>
    </submittedName>
</protein>
<keyword evidence="1" id="KW-0812">Transmembrane</keyword>
<keyword evidence="1" id="KW-0472">Membrane</keyword>
<evidence type="ECO:0000313" key="2">
    <source>
        <dbReference type="EMBL" id="JAH81989.1"/>
    </source>
</evidence>
<reference evidence="2" key="1">
    <citation type="submission" date="2014-11" db="EMBL/GenBank/DDBJ databases">
        <authorList>
            <person name="Amaro Gonzalez C."/>
        </authorList>
    </citation>
    <scope>NUCLEOTIDE SEQUENCE</scope>
</reference>
<sequence>MGRITVVQAKSIRPPCLLGSAHLISFSFSTFLIIVVHIFAYTTGRWY</sequence>
<reference evidence="2" key="2">
    <citation type="journal article" date="2015" name="Fish Shellfish Immunol.">
        <title>Early steps in the European eel (Anguilla anguilla)-Vibrio vulnificus interaction in the gills: Role of the RtxA13 toxin.</title>
        <authorList>
            <person name="Callol A."/>
            <person name="Pajuelo D."/>
            <person name="Ebbesson L."/>
            <person name="Teles M."/>
            <person name="MacKenzie S."/>
            <person name="Amaro C."/>
        </authorList>
    </citation>
    <scope>NUCLEOTIDE SEQUENCE</scope>
</reference>